<keyword evidence="1" id="KW-0812">Transmembrane</keyword>
<organism evidence="2 3">
    <name type="scientific">Anopheles maculatus</name>
    <dbReference type="NCBI Taxonomy" id="74869"/>
    <lineage>
        <taxon>Eukaryota</taxon>
        <taxon>Metazoa</taxon>
        <taxon>Ecdysozoa</taxon>
        <taxon>Arthropoda</taxon>
        <taxon>Hexapoda</taxon>
        <taxon>Insecta</taxon>
        <taxon>Pterygota</taxon>
        <taxon>Neoptera</taxon>
        <taxon>Endopterygota</taxon>
        <taxon>Diptera</taxon>
        <taxon>Nematocera</taxon>
        <taxon>Culicoidea</taxon>
        <taxon>Culicidae</taxon>
        <taxon>Anophelinae</taxon>
        <taxon>Anopheles</taxon>
        <taxon>Anopheles maculatus group</taxon>
    </lineage>
</organism>
<feature type="transmembrane region" description="Helical" evidence="1">
    <location>
        <begin position="20"/>
        <end position="42"/>
    </location>
</feature>
<dbReference type="EnsemblMetazoa" id="AMAM001033-RA">
    <property type="protein sequence ID" value="AMAM001033-PA"/>
    <property type="gene ID" value="AMAM001033"/>
</dbReference>
<dbReference type="Proteomes" id="UP000075901">
    <property type="component" value="Unassembled WGS sequence"/>
</dbReference>
<dbReference type="VEuPathDB" id="VectorBase:AMAM001033"/>
<protein>
    <submittedName>
        <fullName evidence="2">Uncharacterized protein</fullName>
    </submittedName>
</protein>
<reference evidence="3" key="1">
    <citation type="submission" date="2013-09" db="EMBL/GenBank/DDBJ databases">
        <title>The Genome Sequence of Anopheles maculatus species B.</title>
        <authorList>
            <consortium name="The Broad Institute Genomics Platform"/>
            <person name="Neafsey D.E."/>
            <person name="Besansky N."/>
            <person name="Howell P."/>
            <person name="Walton C."/>
            <person name="Young S.K."/>
            <person name="Zeng Q."/>
            <person name="Gargeya S."/>
            <person name="Fitzgerald M."/>
            <person name="Haas B."/>
            <person name="Abouelleil A."/>
            <person name="Allen A.W."/>
            <person name="Alvarado L."/>
            <person name="Arachchi H.M."/>
            <person name="Berlin A.M."/>
            <person name="Chapman S.B."/>
            <person name="Gainer-Dewar J."/>
            <person name="Goldberg J."/>
            <person name="Griggs A."/>
            <person name="Gujja S."/>
            <person name="Hansen M."/>
            <person name="Howarth C."/>
            <person name="Imamovic A."/>
            <person name="Ireland A."/>
            <person name="Larimer J."/>
            <person name="McCowan C."/>
            <person name="Murphy C."/>
            <person name="Pearson M."/>
            <person name="Poon T.W."/>
            <person name="Priest M."/>
            <person name="Roberts A."/>
            <person name="Saif S."/>
            <person name="Shea T."/>
            <person name="Sisk P."/>
            <person name="Sykes S."/>
            <person name="Wortman J."/>
            <person name="Nusbaum C."/>
            <person name="Birren B."/>
        </authorList>
    </citation>
    <scope>NUCLEOTIDE SEQUENCE [LARGE SCALE GENOMIC DNA]</scope>
    <source>
        <strain evidence="3">maculatus3</strain>
    </source>
</reference>
<keyword evidence="1" id="KW-1133">Transmembrane helix</keyword>
<keyword evidence="3" id="KW-1185">Reference proteome</keyword>
<proteinExistence type="predicted"/>
<evidence type="ECO:0000313" key="3">
    <source>
        <dbReference type="Proteomes" id="UP000075901"/>
    </source>
</evidence>
<accession>A0A182S764</accession>
<dbReference type="AlphaFoldDB" id="A0A182S764"/>
<evidence type="ECO:0000313" key="2">
    <source>
        <dbReference type="EnsemblMetazoa" id="AMAM001033-PA"/>
    </source>
</evidence>
<evidence type="ECO:0000256" key="1">
    <source>
        <dbReference type="SAM" id="Phobius"/>
    </source>
</evidence>
<name>A0A182S764_9DIPT</name>
<sequence>MLQLQLSQPLEPLTLGRSGFCDAIGFGITFFSSISLLAALFFSAVSLEPPPPPAVPPPAAGPPAPWARDTGRVAILSLLSTSTVATFISPLPTMVGLQPACTVRSVPT</sequence>
<reference evidence="2" key="2">
    <citation type="submission" date="2020-05" db="UniProtKB">
        <authorList>
            <consortium name="EnsemblMetazoa"/>
        </authorList>
    </citation>
    <scope>IDENTIFICATION</scope>
    <source>
        <strain evidence="2">maculatus3</strain>
    </source>
</reference>
<keyword evidence="1" id="KW-0472">Membrane</keyword>